<dbReference type="EMBL" id="BARU01037052">
    <property type="protein sequence ID" value="GAH83960.1"/>
    <property type="molecule type" value="Genomic_DNA"/>
</dbReference>
<dbReference type="GO" id="GO:0005829">
    <property type="term" value="C:cytosol"/>
    <property type="evidence" value="ECO:0007669"/>
    <property type="project" value="TreeGrafter"/>
</dbReference>
<evidence type="ECO:0000256" key="4">
    <source>
        <dbReference type="ARBA" id="ARBA00022741"/>
    </source>
</evidence>
<dbReference type="NCBIfam" id="TIGR03263">
    <property type="entry name" value="guanyl_kin"/>
    <property type="match status" value="1"/>
</dbReference>
<dbReference type="GO" id="GO:0005524">
    <property type="term" value="F:ATP binding"/>
    <property type="evidence" value="ECO:0007669"/>
    <property type="project" value="UniProtKB-KW"/>
</dbReference>
<dbReference type="CDD" id="cd00071">
    <property type="entry name" value="GMPK"/>
    <property type="match status" value="1"/>
</dbReference>
<dbReference type="SUPFAM" id="SSF52540">
    <property type="entry name" value="P-loop containing nucleoside triphosphate hydrolases"/>
    <property type="match status" value="1"/>
</dbReference>
<sequence length="201" mass="22756">LLNLPSNPLLIVLSGPSGAGKDALLTRLKQSGSPLKYVTTITTRAKRAKEKDNEDYHFVSTEKFQEMIEHEELLEWANVYGNWYGVPKQPVRDALDRSQDTIVKVDIQGAATIKKIVPEVVLIFLIPPSMEELVKRLNQRHTELPFDLALRIKTAEEEIKQLPLFDYVIISKQDEFDAAVSDIKAIITAEKHRVSPLKITL</sequence>
<keyword evidence="4" id="KW-0547">Nucleotide-binding</keyword>
<dbReference type="InterPro" id="IPR008145">
    <property type="entry name" value="GK/Ca_channel_bsu"/>
</dbReference>
<gene>
    <name evidence="8" type="ORF">S03H2_57785</name>
</gene>
<evidence type="ECO:0000256" key="2">
    <source>
        <dbReference type="ARBA" id="ARBA00012961"/>
    </source>
</evidence>
<evidence type="ECO:0000259" key="7">
    <source>
        <dbReference type="PROSITE" id="PS50052"/>
    </source>
</evidence>
<dbReference type="Gene3D" id="3.40.50.300">
    <property type="entry name" value="P-loop containing nucleotide triphosphate hydrolases"/>
    <property type="match status" value="1"/>
</dbReference>
<dbReference type="PANTHER" id="PTHR23117:SF13">
    <property type="entry name" value="GUANYLATE KINASE"/>
    <property type="match status" value="1"/>
</dbReference>
<dbReference type="AlphaFoldDB" id="X1JRD4"/>
<accession>X1JRD4</accession>
<dbReference type="EC" id="2.7.4.8" evidence="2"/>
<proteinExistence type="inferred from homology"/>
<keyword evidence="3" id="KW-0808">Transferase</keyword>
<name>X1JRD4_9ZZZZ</name>
<dbReference type="InterPro" id="IPR027417">
    <property type="entry name" value="P-loop_NTPase"/>
</dbReference>
<evidence type="ECO:0000256" key="1">
    <source>
        <dbReference type="ARBA" id="ARBA00005790"/>
    </source>
</evidence>
<protein>
    <recommendedName>
        <fullName evidence="2">guanylate kinase</fullName>
        <ecNumber evidence="2">2.7.4.8</ecNumber>
    </recommendedName>
</protein>
<dbReference type="InterPro" id="IPR017665">
    <property type="entry name" value="Guanylate_kinase"/>
</dbReference>
<keyword evidence="6" id="KW-0067">ATP-binding</keyword>
<reference evidence="8" key="1">
    <citation type="journal article" date="2014" name="Front. Microbiol.">
        <title>High frequency of phylogenetically diverse reductive dehalogenase-homologous genes in deep subseafloor sedimentary metagenomes.</title>
        <authorList>
            <person name="Kawai M."/>
            <person name="Futagami T."/>
            <person name="Toyoda A."/>
            <person name="Takaki Y."/>
            <person name="Nishi S."/>
            <person name="Hori S."/>
            <person name="Arai W."/>
            <person name="Tsubouchi T."/>
            <person name="Morono Y."/>
            <person name="Uchiyama I."/>
            <person name="Ito T."/>
            <person name="Fujiyama A."/>
            <person name="Inagaki F."/>
            <person name="Takami H."/>
        </authorList>
    </citation>
    <scope>NUCLEOTIDE SEQUENCE</scope>
    <source>
        <strain evidence="8">Expedition CK06-06</strain>
    </source>
</reference>
<evidence type="ECO:0000313" key="8">
    <source>
        <dbReference type="EMBL" id="GAH83960.1"/>
    </source>
</evidence>
<evidence type="ECO:0000256" key="3">
    <source>
        <dbReference type="ARBA" id="ARBA00022679"/>
    </source>
</evidence>
<evidence type="ECO:0000256" key="5">
    <source>
        <dbReference type="ARBA" id="ARBA00022777"/>
    </source>
</evidence>
<evidence type="ECO:0000256" key="6">
    <source>
        <dbReference type="ARBA" id="ARBA00022840"/>
    </source>
</evidence>
<dbReference type="FunFam" id="3.30.63.10:FF:000002">
    <property type="entry name" value="Guanylate kinase 1"/>
    <property type="match status" value="1"/>
</dbReference>
<organism evidence="8">
    <name type="scientific">marine sediment metagenome</name>
    <dbReference type="NCBI Taxonomy" id="412755"/>
    <lineage>
        <taxon>unclassified sequences</taxon>
        <taxon>metagenomes</taxon>
        <taxon>ecological metagenomes</taxon>
    </lineage>
</organism>
<dbReference type="PANTHER" id="PTHR23117">
    <property type="entry name" value="GUANYLATE KINASE-RELATED"/>
    <property type="match status" value="1"/>
</dbReference>
<dbReference type="PROSITE" id="PS50052">
    <property type="entry name" value="GUANYLATE_KINASE_2"/>
    <property type="match status" value="1"/>
</dbReference>
<dbReference type="GO" id="GO:0004385">
    <property type="term" value="F:GMP kinase activity"/>
    <property type="evidence" value="ECO:0007669"/>
    <property type="project" value="UniProtKB-EC"/>
</dbReference>
<dbReference type="Gene3D" id="3.30.63.10">
    <property type="entry name" value="Guanylate Kinase phosphate binding domain"/>
    <property type="match status" value="1"/>
</dbReference>
<keyword evidence="5" id="KW-0418">Kinase</keyword>
<dbReference type="Pfam" id="PF00625">
    <property type="entry name" value="Guanylate_kin"/>
    <property type="match status" value="1"/>
</dbReference>
<dbReference type="InterPro" id="IPR008144">
    <property type="entry name" value="Guanylate_kin-like_dom"/>
</dbReference>
<dbReference type="NCBIfam" id="NF011325">
    <property type="entry name" value="PRK14738.1"/>
    <property type="match status" value="1"/>
</dbReference>
<dbReference type="SMART" id="SM00072">
    <property type="entry name" value="GuKc"/>
    <property type="match status" value="1"/>
</dbReference>
<feature type="non-terminal residue" evidence="8">
    <location>
        <position position="1"/>
    </location>
</feature>
<comment type="similarity">
    <text evidence="1">Belongs to the guanylate kinase family.</text>
</comment>
<feature type="domain" description="Guanylate kinase-like" evidence="7">
    <location>
        <begin position="8"/>
        <end position="188"/>
    </location>
</feature>
<comment type="caution">
    <text evidence="8">The sequence shown here is derived from an EMBL/GenBank/DDBJ whole genome shotgun (WGS) entry which is preliminary data.</text>
</comment>